<feature type="compositionally biased region" description="Low complexity" evidence="1">
    <location>
        <begin position="55"/>
        <end position="74"/>
    </location>
</feature>
<feature type="compositionally biased region" description="Low complexity" evidence="1">
    <location>
        <begin position="239"/>
        <end position="248"/>
    </location>
</feature>
<dbReference type="EMBL" id="KV918895">
    <property type="protein sequence ID" value="OSX75665.1"/>
    <property type="molecule type" value="Genomic_DNA"/>
</dbReference>
<organism evidence="2 3">
    <name type="scientific">Porphyra umbilicalis</name>
    <name type="common">Purple laver</name>
    <name type="synonym">Red alga</name>
    <dbReference type="NCBI Taxonomy" id="2786"/>
    <lineage>
        <taxon>Eukaryota</taxon>
        <taxon>Rhodophyta</taxon>
        <taxon>Bangiophyceae</taxon>
        <taxon>Bangiales</taxon>
        <taxon>Bangiaceae</taxon>
        <taxon>Porphyra</taxon>
    </lineage>
</organism>
<proteinExistence type="predicted"/>
<feature type="region of interest" description="Disordered" evidence="1">
    <location>
        <begin position="96"/>
        <end position="182"/>
    </location>
</feature>
<feature type="region of interest" description="Disordered" evidence="1">
    <location>
        <begin position="194"/>
        <end position="424"/>
    </location>
</feature>
<feature type="compositionally biased region" description="Low complexity" evidence="1">
    <location>
        <begin position="319"/>
        <end position="330"/>
    </location>
</feature>
<dbReference type="Proteomes" id="UP000218209">
    <property type="component" value="Unassembled WGS sequence"/>
</dbReference>
<accession>A0A1X6P4I1</accession>
<feature type="compositionally biased region" description="Basic and acidic residues" evidence="1">
    <location>
        <begin position="98"/>
        <end position="125"/>
    </location>
</feature>
<evidence type="ECO:0000313" key="2">
    <source>
        <dbReference type="EMBL" id="OSX75665.1"/>
    </source>
</evidence>
<feature type="non-terminal residue" evidence="2">
    <location>
        <position position="1"/>
    </location>
</feature>
<feature type="region of interest" description="Disordered" evidence="1">
    <location>
        <begin position="1"/>
        <end position="77"/>
    </location>
</feature>
<keyword evidence="3" id="KW-1185">Reference proteome</keyword>
<sequence length="424" mass="46235">TRVLLPAGRRRPQNKCRTAPSPARQVPAGRRRPREHEPGQQTVNHTPRTQESVQTRHPAPRTGARPAGAPLPTGHGYRHQVWPAVRRAGVPPQLRHNGAREHEEEHHPVGRHALEHEHGREHEPRTAASRRTAARAAVHYSLRRPASAPHPAGARARARARAAAATGALPRPEPEHLHDVRSQTAEPPYVRAANHYSQKRPAAVPPPTAARARARGPPEAPPPADARARAHRAAPPPARALTRARAPTEAPPPAGALAHRAGPPSAGARERTRRPLRHDEQEHEHHPEAPPPAGARAPHAQRAAQSHAGARGRPRRAATRPPVAKTATGRRTAERAARAAGVYSATHGNDQPPHLRRQWKHDATAAQSPQSRPRERQHYRPAADEPPPPAEHEEREGHWGLVAGRRPRKKTTSPTTVLCAAKSR</sequence>
<feature type="compositionally biased region" description="Basic and acidic residues" evidence="1">
    <location>
        <begin position="277"/>
        <end position="288"/>
    </location>
</feature>
<feature type="compositionally biased region" description="Basic and acidic residues" evidence="1">
    <location>
        <begin position="372"/>
        <end position="383"/>
    </location>
</feature>
<evidence type="ECO:0000256" key="1">
    <source>
        <dbReference type="SAM" id="MobiDB-lite"/>
    </source>
</evidence>
<protein>
    <submittedName>
        <fullName evidence="2">Uncharacterized protein</fullName>
    </submittedName>
</protein>
<feature type="compositionally biased region" description="Low complexity" evidence="1">
    <location>
        <begin position="294"/>
        <end position="309"/>
    </location>
</feature>
<name>A0A1X6P4I1_PORUM</name>
<evidence type="ECO:0000313" key="3">
    <source>
        <dbReference type="Proteomes" id="UP000218209"/>
    </source>
</evidence>
<dbReference type="AlphaFoldDB" id="A0A1X6P4I1"/>
<feature type="compositionally biased region" description="Low complexity" evidence="1">
    <location>
        <begin position="126"/>
        <end position="170"/>
    </location>
</feature>
<feature type="compositionally biased region" description="Polar residues" evidence="1">
    <location>
        <begin position="39"/>
        <end position="53"/>
    </location>
</feature>
<reference evidence="2 3" key="1">
    <citation type="submission" date="2017-03" db="EMBL/GenBank/DDBJ databases">
        <title>WGS assembly of Porphyra umbilicalis.</title>
        <authorList>
            <person name="Brawley S.H."/>
            <person name="Blouin N.A."/>
            <person name="Ficko-Blean E."/>
            <person name="Wheeler G.L."/>
            <person name="Lohr M."/>
            <person name="Goodson H.V."/>
            <person name="Jenkins J.W."/>
            <person name="Blaby-Haas C.E."/>
            <person name="Helliwell K.E."/>
            <person name="Chan C."/>
            <person name="Marriage T."/>
            <person name="Bhattacharya D."/>
            <person name="Klein A.S."/>
            <person name="Badis Y."/>
            <person name="Brodie J."/>
            <person name="Cao Y."/>
            <person name="Collen J."/>
            <person name="Dittami S.M."/>
            <person name="Gachon C.M."/>
            <person name="Green B.R."/>
            <person name="Karpowicz S."/>
            <person name="Kim J.W."/>
            <person name="Kudahl U."/>
            <person name="Lin S."/>
            <person name="Michel G."/>
            <person name="Mittag M."/>
            <person name="Olson B.J."/>
            <person name="Pangilinan J."/>
            <person name="Peng Y."/>
            <person name="Qiu H."/>
            <person name="Shu S."/>
            <person name="Singer J.T."/>
            <person name="Smith A.G."/>
            <person name="Sprecher B.N."/>
            <person name="Wagner V."/>
            <person name="Wang W."/>
            <person name="Wang Z.-Y."/>
            <person name="Yan J."/>
            <person name="Yarish C."/>
            <person name="Zoeuner-Riek S."/>
            <person name="Zhuang Y."/>
            <person name="Zou Y."/>
            <person name="Lindquist E.A."/>
            <person name="Grimwood J."/>
            <person name="Barry K."/>
            <person name="Rokhsar D.S."/>
            <person name="Schmutz J."/>
            <person name="Stiller J.W."/>
            <person name="Grossman A.R."/>
            <person name="Prochnik S.E."/>
        </authorList>
    </citation>
    <scope>NUCLEOTIDE SEQUENCE [LARGE SCALE GENOMIC DNA]</scope>
    <source>
        <strain evidence="2">4086291</strain>
    </source>
</reference>
<feature type="compositionally biased region" description="Basic and acidic residues" evidence="1">
    <location>
        <begin position="172"/>
        <end position="181"/>
    </location>
</feature>
<gene>
    <name evidence="2" type="ORF">BU14_0227s0005</name>
</gene>